<sequence length="151" mass="16204">MKFAFFVLAVLEGISVTYTDNTTVSPATTTASAAATGTAASTVTVASHNQTTATTSGPKRTTSQTTATPCEDDPNTNCAKLKSKCSDHRYDDLLNNHCRKTCGRCDTLTTIAGCFDASNQCKEWNTNGFCNSTFYDEPFKKQYCAKTCGLC</sequence>
<dbReference type="Gene3D" id="1.10.10.1940">
    <property type="match status" value="2"/>
</dbReference>
<dbReference type="WBParaSite" id="HCON_00097500-00001">
    <property type="protein sequence ID" value="HCON_00097500-00001"/>
    <property type="gene ID" value="HCON_00097500"/>
</dbReference>
<evidence type="ECO:0000256" key="2">
    <source>
        <dbReference type="SAM" id="MobiDB-lite"/>
    </source>
</evidence>
<feature type="signal peptide" evidence="3">
    <location>
        <begin position="1"/>
        <end position="19"/>
    </location>
</feature>
<evidence type="ECO:0000256" key="1">
    <source>
        <dbReference type="PROSITE-ProRule" id="PRU01005"/>
    </source>
</evidence>
<keyword evidence="5" id="KW-1185">Reference proteome</keyword>
<organism evidence="5 6">
    <name type="scientific">Haemonchus contortus</name>
    <name type="common">Barber pole worm</name>
    <dbReference type="NCBI Taxonomy" id="6289"/>
    <lineage>
        <taxon>Eukaryota</taxon>
        <taxon>Metazoa</taxon>
        <taxon>Ecdysozoa</taxon>
        <taxon>Nematoda</taxon>
        <taxon>Chromadorea</taxon>
        <taxon>Rhabditida</taxon>
        <taxon>Rhabditina</taxon>
        <taxon>Rhabditomorpha</taxon>
        <taxon>Strongyloidea</taxon>
        <taxon>Trichostrongylidae</taxon>
        <taxon>Haemonchus</taxon>
    </lineage>
</organism>
<feature type="compositionally biased region" description="Polar residues" evidence="2">
    <location>
        <begin position="48"/>
        <end position="68"/>
    </location>
</feature>
<reference evidence="6" key="1">
    <citation type="submission" date="2020-12" db="UniProtKB">
        <authorList>
            <consortium name="WormBaseParasite"/>
        </authorList>
    </citation>
    <scope>IDENTIFICATION</scope>
    <source>
        <strain evidence="6">MHco3</strain>
    </source>
</reference>
<dbReference type="Proteomes" id="UP000025227">
    <property type="component" value="Unplaced"/>
</dbReference>
<feature type="chain" id="PRO_5029821405" evidence="3">
    <location>
        <begin position="20"/>
        <end position="151"/>
    </location>
</feature>
<name>A0A7I4YGF9_HAECO</name>
<evidence type="ECO:0000313" key="6">
    <source>
        <dbReference type="WBParaSite" id="HCON_00097500-00001"/>
    </source>
</evidence>
<proteinExistence type="predicted"/>
<evidence type="ECO:0000259" key="4">
    <source>
        <dbReference type="PROSITE" id="PS51670"/>
    </source>
</evidence>
<dbReference type="PANTHER" id="PTHR21724">
    <property type="entry name" value="SHKT DOMAIN-CONTAINING PROTEIN"/>
    <property type="match status" value="1"/>
</dbReference>
<keyword evidence="3" id="KW-0732">Signal</keyword>
<evidence type="ECO:0000313" key="5">
    <source>
        <dbReference type="Proteomes" id="UP000025227"/>
    </source>
</evidence>
<accession>A0A7I4YGF9</accession>
<dbReference type="PANTHER" id="PTHR21724:SF108">
    <property type="entry name" value="SHKT DOMAIN-CONTAINING PROTEIN"/>
    <property type="match status" value="1"/>
</dbReference>
<dbReference type="PROSITE" id="PS51670">
    <property type="entry name" value="SHKT"/>
    <property type="match status" value="2"/>
</dbReference>
<protein>
    <submittedName>
        <fullName evidence="6">ShKT domain-containing protein</fullName>
    </submittedName>
</protein>
<feature type="domain" description="ShKT" evidence="4">
    <location>
        <begin position="70"/>
        <end position="105"/>
    </location>
</feature>
<feature type="region of interest" description="Disordered" evidence="2">
    <location>
        <begin position="47"/>
        <end position="68"/>
    </location>
</feature>
<dbReference type="InterPro" id="IPR003582">
    <property type="entry name" value="ShKT_dom"/>
</dbReference>
<dbReference type="SMART" id="SM00254">
    <property type="entry name" value="ShKT"/>
    <property type="match status" value="2"/>
</dbReference>
<dbReference type="AlphaFoldDB" id="A0A7I4YGF9"/>
<feature type="domain" description="ShKT" evidence="4">
    <location>
        <begin position="114"/>
        <end position="151"/>
    </location>
</feature>
<dbReference type="Pfam" id="PF01549">
    <property type="entry name" value="ShK"/>
    <property type="match status" value="2"/>
</dbReference>
<evidence type="ECO:0000256" key="3">
    <source>
        <dbReference type="SAM" id="SignalP"/>
    </source>
</evidence>
<dbReference type="OMA" id="LQQFCPK"/>
<dbReference type="OrthoDB" id="5867083at2759"/>
<comment type="caution">
    <text evidence="1">Lacks conserved residue(s) required for the propagation of feature annotation.</text>
</comment>